<dbReference type="EMBL" id="UOEL01000124">
    <property type="protein sequence ID" value="VAW14920.1"/>
    <property type="molecule type" value="Genomic_DNA"/>
</dbReference>
<dbReference type="SUPFAM" id="SSF46785">
    <property type="entry name" value="Winged helix' DNA-binding domain"/>
    <property type="match status" value="1"/>
</dbReference>
<dbReference type="Pfam" id="PF13412">
    <property type="entry name" value="HTH_24"/>
    <property type="match status" value="1"/>
</dbReference>
<proteinExistence type="predicted"/>
<accession>A0A3B0TDF7</accession>
<evidence type="ECO:0000259" key="1">
    <source>
        <dbReference type="PROSITE" id="PS51459"/>
    </source>
</evidence>
<dbReference type="SUPFAM" id="SSF140931">
    <property type="entry name" value="Fic-like"/>
    <property type="match status" value="1"/>
</dbReference>
<dbReference type="PANTHER" id="PTHR13504:SF38">
    <property type="entry name" value="FIDO DOMAIN-CONTAINING PROTEIN"/>
    <property type="match status" value="1"/>
</dbReference>
<dbReference type="Gene3D" id="1.10.10.10">
    <property type="entry name" value="Winged helix-like DNA-binding domain superfamily/Winged helix DNA-binding domain"/>
    <property type="match status" value="1"/>
</dbReference>
<name>A0A3B0TDF7_9ZZZZ</name>
<dbReference type="PROSITE" id="PS51459">
    <property type="entry name" value="FIDO"/>
    <property type="match status" value="1"/>
</dbReference>
<dbReference type="InterPro" id="IPR036390">
    <property type="entry name" value="WH_DNA-bd_sf"/>
</dbReference>
<dbReference type="AlphaFoldDB" id="A0A3B0TDF7"/>
<feature type="domain" description="Fido" evidence="1">
    <location>
        <begin position="108"/>
        <end position="264"/>
    </location>
</feature>
<dbReference type="InterPro" id="IPR040198">
    <property type="entry name" value="Fido_containing"/>
</dbReference>
<evidence type="ECO:0000313" key="2">
    <source>
        <dbReference type="EMBL" id="VAW14920.1"/>
    </source>
</evidence>
<reference evidence="2" key="1">
    <citation type="submission" date="2018-06" db="EMBL/GenBank/DDBJ databases">
        <authorList>
            <person name="Zhirakovskaya E."/>
        </authorList>
    </citation>
    <scope>NUCLEOTIDE SEQUENCE</scope>
</reference>
<dbReference type="InterPro" id="IPR036388">
    <property type="entry name" value="WH-like_DNA-bd_sf"/>
</dbReference>
<dbReference type="Pfam" id="PF02661">
    <property type="entry name" value="Fic"/>
    <property type="match status" value="1"/>
</dbReference>
<dbReference type="InterPro" id="IPR003812">
    <property type="entry name" value="Fido"/>
</dbReference>
<gene>
    <name evidence="2" type="ORF">MNBD_BACTEROID03-2131</name>
</gene>
<sequence length="346" mass="39858">MENNVYNFILNLDWNLLRIVSKIDRFDAAWSSIEKKEKQSLKQLKNIATVRSVGASTRIEGSKMSNEEVRVLLNEISITKIEDKDAQEVIGYFEVLDLISENHQEIDITENSLKNLHKILLKYSEKDKWHKGSYKQHSNAVEATLPDGTKQIIFQTTNAGYETEDAMRALIEWYNNDNETHPLVKSAIFSYEFVSIHPFQDGNGRLSRLLATLLLLKNGYNWIQYVSLEHEIESQKNDYYLVLRKCQAERPNENVTEWINFFFNALRNIQGQLMKKLETKGIQTRLSPKEKSILVYIENNAGSKSGEIAKRLNIPNPTVKRILSNLVNQNLIEKFGIGAGTNYASR</sequence>
<organism evidence="2">
    <name type="scientific">hydrothermal vent metagenome</name>
    <dbReference type="NCBI Taxonomy" id="652676"/>
    <lineage>
        <taxon>unclassified sequences</taxon>
        <taxon>metagenomes</taxon>
        <taxon>ecological metagenomes</taxon>
    </lineage>
</organism>
<dbReference type="InterPro" id="IPR036597">
    <property type="entry name" value="Fido-like_dom_sf"/>
</dbReference>
<dbReference type="PANTHER" id="PTHR13504">
    <property type="entry name" value="FIDO DOMAIN-CONTAINING PROTEIN DDB_G0283145"/>
    <property type="match status" value="1"/>
</dbReference>
<dbReference type="Gene3D" id="1.10.3290.10">
    <property type="entry name" value="Fido-like domain"/>
    <property type="match status" value="1"/>
</dbReference>
<protein>
    <submittedName>
        <fullName evidence="2">Filamentation induced by cAMP protein Fic</fullName>
    </submittedName>
</protein>